<feature type="non-terminal residue" evidence="1">
    <location>
        <position position="1"/>
    </location>
</feature>
<evidence type="ECO:0000313" key="2">
    <source>
        <dbReference type="Proteomes" id="UP000805193"/>
    </source>
</evidence>
<name>A0AC60QHU1_IXOPE</name>
<accession>A0AC60QHU1</accession>
<evidence type="ECO:0000313" key="1">
    <source>
        <dbReference type="EMBL" id="KAG0433812.1"/>
    </source>
</evidence>
<sequence length="136" mass="15775">EPAGRRPHSDDERHEANPAHHVYIYRSGDFFNVTEISRVMTFKRFQAILNSLHINDRDKEKKKGEEGHDKDNHNINITSNFHHPEETCKVNRRLSSGTKVGVSCPKVIADYNQWMGGVDRLDQKRNTYVADRCSKK</sequence>
<dbReference type="EMBL" id="JABSTQ010009031">
    <property type="protein sequence ID" value="KAG0433812.1"/>
    <property type="molecule type" value="Genomic_DNA"/>
</dbReference>
<comment type="caution">
    <text evidence="1">The sequence shown here is derived from an EMBL/GenBank/DDBJ whole genome shotgun (WGS) entry which is preliminary data.</text>
</comment>
<keyword evidence="2" id="KW-1185">Reference proteome</keyword>
<protein>
    <submittedName>
        <fullName evidence="1">Uncharacterized protein</fullName>
    </submittedName>
</protein>
<proteinExistence type="predicted"/>
<organism evidence="1 2">
    <name type="scientific">Ixodes persulcatus</name>
    <name type="common">Taiga tick</name>
    <dbReference type="NCBI Taxonomy" id="34615"/>
    <lineage>
        <taxon>Eukaryota</taxon>
        <taxon>Metazoa</taxon>
        <taxon>Ecdysozoa</taxon>
        <taxon>Arthropoda</taxon>
        <taxon>Chelicerata</taxon>
        <taxon>Arachnida</taxon>
        <taxon>Acari</taxon>
        <taxon>Parasitiformes</taxon>
        <taxon>Ixodida</taxon>
        <taxon>Ixodoidea</taxon>
        <taxon>Ixodidae</taxon>
        <taxon>Ixodinae</taxon>
        <taxon>Ixodes</taxon>
    </lineage>
</organism>
<gene>
    <name evidence="1" type="ORF">HPB47_019568</name>
</gene>
<reference evidence="1 2" key="1">
    <citation type="journal article" date="2020" name="Cell">
        <title>Large-Scale Comparative Analyses of Tick Genomes Elucidate Their Genetic Diversity and Vector Capacities.</title>
        <authorList>
            <consortium name="Tick Genome and Microbiome Consortium (TIGMIC)"/>
            <person name="Jia N."/>
            <person name="Wang J."/>
            <person name="Shi W."/>
            <person name="Du L."/>
            <person name="Sun Y."/>
            <person name="Zhan W."/>
            <person name="Jiang J.F."/>
            <person name="Wang Q."/>
            <person name="Zhang B."/>
            <person name="Ji P."/>
            <person name="Bell-Sakyi L."/>
            <person name="Cui X.M."/>
            <person name="Yuan T.T."/>
            <person name="Jiang B.G."/>
            <person name="Yang W.F."/>
            <person name="Lam T.T."/>
            <person name="Chang Q.C."/>
            <person name="Ding S.J."/>
            <person name="Wang X.J."/>
            <person name="Zhu J.G."/>
            <person name="Ruan X.D."/>
            <person name="Zhao L."/>
            <person name="Wei J.T."/>
            <person name="Ye R.Z."/>
            <person name="Que T.C."/>
            <person name="Du C.H."/>
            <person name="Zhou Y.H."/>
            <person name="Cheng J.X."/>
            <person name="Dai P.F."/>
            <person name="Guo W.B."/>
            <person name="Han X.H."/>
            <person name="Huang E.J."/>
            <person name="Li L.F."/>
            <person name="Wei W."/>
            <person name="Gao Y.C."/>
            <person name="Liu J.Z."/>
            <person name="Shao H.Z."/>
            <person name="Wang X."/>
            <person name="Wang C.C."/>
            <person name="Yang T.C."/>
            <person name="Huo Q.B."/>
            <person name="Li W."/>
            <person name="Chen H.Y."/>
            <person name="Chen S.E."/>
            <person name="Zhou L.G."/>
            <person name="Ni X.B."/>
            <person name="Tian J.H."/>
            <person name="Sheng Y."/>
            <person name="Liu T."/>
            <person name="Pan Y.S."/>
            <person name="Xia L.Y."/>
            <person name="Li J."/>
            <person name="Zhao F."/>
            <person name="Cao W.C."/>
        </authorList>
    </citation>
    <scope>NUCLEOTIDE SEQUENCE [LARGE SCALE GENOMIC DNA]</scope>
    <source>
        <strain evidence="1">Iper-2018</strain>
    </source>
</reference>
<feature type="non-terminal residue" evidence="1">
    <location>
        <position position="136"/>
    </location>
</feature>
<dbReference type="Proteomes" id="UP000805193">
    <property type="component" value="Unassembled WGS sequence"/>
</dbReference>